<gene>
    <name evidence="20" type="ORF">HETIRDRAFT_318379</name>
</gene>
<dbReference type="Gene3D" id="3.30.200.20">
    <property type="entry name" value="Phosphorylase Kinase, domain 1"/>
    <property type="match status" value="1"/>
</dbReference>
<dbReference type="Gene3D" id="1.10.510.10">
    <property type="entry name" value="Transferase(Phosphotransferase) domain 1"/>
    <property type="match status" value="1"/>
</dbReference>
<dbReference type="EC" id="2.7.11.1" evidence="4"/>
<evidence type="ECO:0000256" key="9">
    <source>
        <dbReference type="ARBA" id="ARBA00022679"/>
    </source>
</evidence>
<evidence type="ECO:0000256" key="16">
    <source>
        <dbReference type="ARBA" id="ARBA00047899"/>
    </source>
</evidence>
<dbReference type="SUPFAM" id="SSF56112">
    <property type="entry name" value="Protein kinase-like (PK-like)"/>
    <property type="match status" value="1"/>
</dbReference>
<dbReference type="GO" id="GO:0005737">
    <property type="term" value="C:cytoplasm"/>
    <property type="evidence" value="ECO:0007669"/>
    <property type="project" value="UniProtKB-SubCell"/>
</dbReference>
<keyword evidence="13" id="KW-0378">Hydrolase</keyword>
<comment type="similarity">
    <text evidence="3">Belongs to the protein kinase superfamily. RIO-type Ser/Thr kinase family.</text>
</comment>
<dbReference type="PANTHER" id="PTHR45723">
    <property type="entry name" value="SERINE/THREONINE-PROTEIN KINASE RIO1"/>
    <property type="match status" value="1"/>
</dbReference>
<name>W4K7B3_HETIT</name>
<evidence type="ECO:0000256" key="12">
    <source>
        <dbReference type="ARBA" id="ARBA00022777"/>
    </source>
</evidence>
<feature type="domain" description="Protein kinase" evidence="19">
    <location>
        <begin position="20"/>
        <end position="243"/>
    </location>
</feature>
<evidence type="ECO:0000256" key="7">
    <source>
        <dbReference type="ARBA" id="ARBA00022517"/>
    </source>
</evidence>
<dbReference type="InParanoid" id="W4K7B3"/>
<evidence type="ECO:0000256" key="13">
    <source>
        <dbReference type="ARBA" id="ARBA00022801"/>
    </source>
</evidence>
<proteinExistence type="inferred from homology"/>
<keyword evidence="6" id="KW-0963">Cytoplasm</keyword>
<evidence type="ECO:0000256" key="1">
    <source>
        <dbReference type="ARBA" id="ARBA00001946"/>
    </source>
</evidence>
<evidence type="ECO:0000256" key="6">
    <source>
        <dbReference type="ARBA" id="ARBA00022490"/>
    </source>
</evidence>
<dbReference type="InterPro" id="IPR018934">
    <property type="entry name" value="RIO_dom"/>
</dbReference>
<evidence type="ECO:0000256" key="4">
    <source>
        <dbReference type="ARBA" id="ARBA00012513"/>
    </source>
</evidence>
<dbReference type="PROSITE" id="PS50011">
    <property type="entry name" value="PROTEIN_KINASE_DOM"/>
    <property type="match status" value="1"/>
</dbReference>
<evidence type="ECO:0000313" key="21">
    <source>
        <dbReference type="Proteomes" id="UP000030671"/>
    </source>
</evidence>
<keyword evidence="8" id="KW-0723">Serine/threonine-protein kinase</keyword>
<dbReference type="InterPro" id="IPR000687">
    <property type="entry name" value="RIO_kinase"/>
</dbReference>
<dbReference type="GeneID" id="20670505"/>
<evidence type="ECO:0000256" key="11">
    <source>
        <dbReference type="ARBA" id="ARBA00022741"/>
    </source>
</evidence>
<dbReference type="KEGG" id="hir:HETIRDRAFT_318379"/>
<comment type="cofactor">
    <cofactor evidence="1">
        <name>Mg(2+)</name>
        <dbReference type="ChEBI" id="CHEBI:18420"/>
    </cofactor>
</comment>
<evidence type="ECO:0000256" key="14">
    <source>
        <dbReference type="ARBA" id="ARBA00022840"/>
    </source>
</evidence>
<dbReference type="InterPro" id="IPR051272">
    <property type="entry name" value="RIO-type_Ser/Thr_kinase"/>
</dbReference>
<dbReference type="OrthoDB" id="205248at2759"/>
<evidence type="ECO:0000256" key="15">
    <source>
        <dbReference type="ARBA" id="ARBA00022842"/>
    </source>
</evidence>
<dbReference type="GO" id="GO:0042254">
    <property type="term" value="P:ribosome biogenesis"/>
    <property type="evidence" value="ECO:0007669"/>
    <property type="project" value="UniProtKB-KW"/>
</dbReference>
<dbReference type="GO" id="GO:0046872">
    <property type="term" value="F:metal ion binding"/>
    <property type="evidence" value="ECO:0007669"/>
    <property type="project" value="UniProtKB-KW"/>
</dbReference>
<keyword evidence="7" id="KW-0690">Ribosome biogenesis</keyword>
<feature type="non-terminal residue" evidence="20">
    <location>
        <position position="243"/>
    </location>
</feature>
<evidence type="ECO:0000256" key="8">
    <source>
        <dbReference type="ARBA" id="ARBA00022527"/>
    </source>
</evidence>
<sequence>MKDKSDRATNEQVLDPRTRIILFKMIGRGLVQEVNGCVSTGKEANVYHASTPEAKHLALKIYKTSILVFKDRDRYVTGEFRFRRGYSRRNPRKMVRLWAEKEMRNLKRLVTAGIPCPEPIEVRENVLVMTFLGDQEGWASPRLKDADIDKSVYPSLYEELVLNVRKLFHQCKLVHADLSEYNILYHNGHLYIIDVSQSVEQDHPSAFDFLRSDLKNVEDFFSKMGVQCLGLRRCFEFVTCEKL</sequence>
<reference evidence="20 21" key="1">
    <citation type="journal article" date="2012" name="New Phytol.">
        <title>Insight into trade-off between wood decay and parasitism from the genome of a fungal forest pathogen.</title>
        <authorList>
            <person name="Olson A."/>
            <person name="Aerts A."/>
            <person name="Asiegbu F."/>
            <person name="Belbahri L."/>
            <person name="Bouzid O."/>
            <person name="Broberg A."/>
            <person name="Canback B."/>
            <person name="Coutinho P.M."/>
            <person name="Cullen D."/>
            <person name="Dalman K."/>
            <person name="Deflorio G."/>
            <person name="van Diepen L.T."/>
            <person name="Dunand C."/>
            <person name="Duplessis S."/>
            <person name="Durling M."/>
            <person name="Gonthier P."/>
            <person name="Grimwood J."/>
            <person name="Fossdal C.G."/>
            <person name="Hansson D."/>
            <person name="Henrissat B."/>
            <person name="Hietala A."/>
            <person name="Himmelstrand K."/>
            <person name="Hoffmeister D."/>
            <person name="Hogberg N."/>
            <person name="James T.Y."/>
            <person name="Karlsson M."/>
            <person name="Kohler A."/>
            <person name="Kues U."/>
            <person name="Lee Y.H."/>
            <person name="Lin Y.C."/>
            <person name="Lind M."/>
            <person name="Lindquist E."/>
            <person name="Lombard V."/>
            <person name="Lucas S."/>
            <person name="Lunden K."/>
            <person name="Morin E."/>
            <person name="Murat C."/>
            <person name="Park J."/>
            <person name="Raffaello T."/>
            <person name="Rouze P."/>
            <person name="Salamov A."/>
            <person name="Schmutz J."/>
            <person name="Solheim H."/>
            <person name="Stahlberg J."/>
            <person name="Velez H."/>
            <person name="de Vries R.P."/>
            <person name="Wiebenga A."/>
            <person name="Woodward S."/>
            <person name="Yakovlev I."/>
            <person name="Garbelotto M."/>
            <person name="Martin F."/>
            <person name="Grigoriev I.V."/>
            <person name="Stenlid J."/>
        </authorList>
    </citation>
    <scope>NUCLEOTIDE SEQUENCE [LARGE SCALE GENOMIC DNA]</scope>
    <source>
        <strain evidence="20 21">TC 32-1</strain>
    </source>
</reference>
<accession>W4K7B3</accession>
<dbReference type="EMBL" id="KI925458">
    <property type="protein sequence ID" value="ETW81722.1"/>
    <property type="molecule type" value="Genomic_DNA"/>
</dbReference>
<dbReference type="Proteomes" id="UP000030671">
    <property type="component" value="Unassembled WGS sequence"/>
</dbReference>
<comment type="subcellular location">
    <subcellularLocation>
        <location evidence="2">Cytoplasm</location>
    </subcellularLocation>
</comment>
<evidence type="ECO:0000256" key="3">
    <source>
        <dbReference type="ARBA" id="ARBA00009196"/>
    </source>
</evidence>
<dbReference type="InterPro" id="IPR018935">
    <property type="entry name" value="RIO_kinase_CS"/>
</dbReference>
<dbReference type="eggNOG" id="KOG2270">
    <property type="taxonomic scope" value="Eukaryota"/>
</dbReference>
<organism evidence="20 21">
    <name type="scientific">Heterobasidion irregulare (strain TC 32-1)</name>
    <dbReference type="NCBI Taxonomy" id="747525"/>
    <lineage>
        <taxon>Eukaryota</taxon>
        <taxon>Fungi</taxon>
        <taxon>Dikarya</taxon>
        <taxon>Basidiomycota</taxon>
        <taxon>Agaricomycotina</taxon>
        <taxon>Agaricomycetes</taxon>
        <taxon>Russulales</taxon>
        <taxon>Bondarzewiaceae</taxon>
        <taxon>Heterobasidion</taxon>
        <taxon>Heterobasidion annosum species complex</taxon>
    </lineage>
</organism>
<dbReference type="AlphaFoldDB" id="W4K7B3"/>
<evidence type="ECO:0000259" key="19">
    <source>
        <dbReference type="PROSITE" id="PS50011"/>
    </source>
</evidence>
<protein>
    <recommendedName>
        <fullName evidence="5">Serine/threonine-protein kinase RIO1</fullName>
        <ecNumber evidence="4">2.7.11.1</ecNumber>
    </recommendedName>
    <alternativeName>
        <fullName evidence="18">Serine/threonine-protein kinase rio1</fullName>
    </alternativeName>
</protein>
<evidence type="ECO:0000256" key="5">
    <source>
        <dbReference type="ARBA" id="ARBA00016038"/>
    </source>
</evidence>
<keyword evidence="14" id="KW-0067">ATP-binding</keyword>
<dbReference type="GO" id="GO:0016787">
    <property type="term" value="F:hydrolase activity"/>
    <property type="evidence" value="ECO:0007669"/>
    <property type="project" value="UniProtKB-KW"/>
</dbReference>
<dbReference type="RefSeq" id="XP_009546336.1">
    <property type="nucleotide sequence ID" value="XM_009548041.1"/>
</dbReference>
<dbReference type="STRING" id="747525.W4K7B3"/>
<keyword evidence="9" id="KW-0808">Transferase</keyword>
<keyword evidence="21" id="KW-1185">Reference proteome</keyword>
<keyword evidence="15" id="KW-0460">Magnesium</keyword>
<dbReference type="FunFam" id="3.30.200.20:FF:000148">
    <property type="entry name" value="Serine/threonine-protein kinase RIO1"/>
    <property type="match status" value="1"/>
</dbReference>
<dbReference type="HOGENOM" id="CLU_018693_3_0_1"/>
<keyword evidence="10" id="KW-0479">Metal-binding</keyword>
<evidence type="ECO:0000256" key="17">
    <source>
        <dbReference type="ARBA" id="ARBA00048679"/>
    </source>
</evidence>
<dbReference type="InterPro" id="IPR011009">
    <property type="entry name" value="Kinase-like_dom_sf"/>
</dbReference>
<dbReference type="PROSITE" id="PS01245">
    <property type="entry name" value="RIO1"/>
    <property type="match status" value="1"/>
</dbReference>
<evidence type="ECO:0000313" key="20">
    <source>
        <dbReference type="EMBL" id="ETW81722.1"/>
    </source>
</evidence>
<evidence type="ECO:0000256" key="18">
    <source>
        <dbReference type="ARBA" id="ARBA00068838"/>
    </source>
</evidence>
<evidence type="ECO:0000256" key="10">
    <source>
        <dbReference type="ARBA" id="ARBA00022723"/>
    </source>
</evidence>
<dbReference type="CDD" id="cd05147">
    <property type="entry name" value="RIO1_euk"/>
    <property type="match status" value="1"/>
</dbReference>
<comment type="catalytic activity">
    <reaction evidence="16">
        <text>L-threonyl-[protein] + ATP = O-phospho-L-threonyl-[protein] + ADP + H(+)</text>
        <dbReference type="Rhea" id="RHEA:46608"/>
        <dbReference type="Rhea" id="RHEA-COMP:11060"/>
        <dbReference type="Rhea" id="RHEA-COMP:11605"/>
        <dbReference type="ChEBI" id="CHEBI:15378"/>
        <dbReference type="ChEBI" id="CHEBI:30013"/>
        <dbReference type="ChEBI" id="CHEBI:30616"/>
        <dbReference type="ChEBI" id="CHEBI:61977"/>
        <dbReference type="ChEBI" id="CHEBI:456216"/>
        <dbReference type="EC" id="2.7.11.1"/>
    </reaction>
</comment>
<evidence type="ECO:0000256" key="2">
    <source>
        <dbReference type="ARBA" id="ARBA00004496"/>
    </source>
</evidence>
<keyword evidence="12" id="KW-0418">Kinase</keyword>
<keyword evidence="11" id="KW-0547">Nucleotide-binding</keyword>
<dbReference type="GO" id="GO:0004674">
    <property type="term" value="F:protein serine/threonine kinase activity"/>
    <property type="evidence" value="ECO:0007669"/>
    <property type="project" value="UniProtKB-KW"/>
</dbReference>
<comment type="catalytic activity">
    <reaction evidence="17">
        <text>L-seryl-[protein] + ATP = O-phospho-L-seryl-[protein] + ADP + H(+)</text>
        <dbReference type="Rhea" id="RHEA:17989"/>
        <dbReference type="Rhea" id="RHEA-COMP:9863"/>
        <dbReference type="Rhea" id="RHEA-COMP:11604"/>
        <dbReference type="ChEBI" id="CHEBI:15378"/>
        <dbReference type="ChEBI" id="CHEBI:29999"/>
        <dbReference type="ChEBI" id="CHEBI:30616"/>
        <dbReference type="ChEBI" id="CHEBI:83421"/>
        <dbReference type="ChEBI" id="CHEBI:456216"/>
        <dbReference type="EC" id="2.7.11.1"/>
    </reaction>
</comment>
<dbReference type="Pfam" id="PF01163">
    <property type="entry name" value="RIO1"/>
    <property type="match status" value="1"/>
</dbReference>
<dbReference type="GO" id="GO:0005524">
    <property type="term" value="F:ATP binding"/>
    <property type="evidence" value="ECO:0007669"/>
    <property type="project" value="UniProtKB-KW"/>
</dbReference>
<dbReference type="InterPro" id="IPR000719">
    <property type="entry name" value="Prot_kinase_dom"/>
</dbReference>
<dbReference type="SMART" id="SM00090">
    <property type="entry name" value="RIO"/>
    <property type="match status" value="1"/>
</dbReference>